<evidence type="ECO:0000259" key="3">
    <source>
        <dbReference type="PROSITE" id="PS50234"/>
    </source>
</evidence>
<accession>A0ABU9VE16</accession>
<organism evidence="4 5">
    <name type="scientific">Alkalicoccobacillus gibsonii</name>
    <dbReference type="NCBI Taxonomy" id="79881"/>
    <lineage>
        <taxon>Bacteria</taxon>
        <taxon>Bacillati</taxon>
        <taxon>Bacillota</taxon>
        <taxon>Bacilli</taxon>
        <taxon>Bacillales</taxon>
        <taxon>Bacillaceae</taxon>
        <taxon>Alkalicoccobacillus</taxon>
    </lineage>
</organism>
<evidence type="ECO:0000256" key="2">
    <source>
        <dbReference type="SAM" id="SignalP"/>
    </source>
</evidence>
<dbReference type="EMBL" id="JBCITK010000001">
    <property type="protein sequence ID" value="MEN0641867.1"/>
    <property type="molecule type" value="Genomic_DNA"/>
</dbReference>
<sequence>MKKKIACLLLATMVGLAACSEEEEPSNTDIQDQAASEGEETEEVHESLEDVEVDQESETDAEADLEQTETDSVEELMKQEPGVYHGEAFDEEAVLEEVNNFPEGLTTQEAFERMLQLLAEDFREEQDLFESFEVQFEELTEMPKEGQAGLEKEESEKQDLNVQILIDASGSMAAEIDGKPKMDIAKDAVQAFAADLPAEANVAIHVYGHKGSNQTDGKEESCSQTETLYPFNEYEEEGVQSALDSFQATGYTPIALAIEEAGALFPEDGENIIYIVSDGEETCGGDPVEATKALQDSGVAAVVHIIGFDVNDEERQALEAIADAGEGEYFSADNEEMLDETFSKESENLELEWLQWRNENILKSYEARTEQILALYEVRNETIQRGYEERNRIVSILYQVKPDVDFDIHEVRDLAHERRETISDYIETKSTELQDKVKEGTDERQEEIRRNALDDGK</sequence>
<protein>
    <submittedName>
        <fullName evidence="4">VWA domain-containing protein</fullName>
    </submittedName>
</protein>
<dbReference type="PROSITE" id="PS51257">
    <property type="entry name" value="PROKAR_LIPOPROTEIN"/>
    <property type="match status" value="1"/>
</dbReference>
<dbReference type="Gene3D" id="3.40.50.410">
    <property type="entry name" value="von Willebrand factor, type A domain"/>
    <property type="match status" value="2"/>
</dbReference>
<dbReference type="PROSITE" id="PS50234">
    <property type="entry name" value="VWFA"/>
    <property type="match status" value="1"/>
</dbReference>
<dbReference type="InterPro" id="IPR002035">
    <property type="entry name" value="VWF_A"/>
</dbReference>
<dbReference type="InterPro" id="IPR036465">
    <property type="entry name" value="vWFA_dom_sf"/>
</dbReference>
<evidence type="ECO:0000313" key="4">
    <source>
        <dbReference type="EMBL" id="MEN0641867.1"/>
    </source>
</evidence>
<feature type="compositionally biased region" description="Acidic residues" evidence="1">
    <location>
        <begin position="37"/>
        <end position="74"/>
    </location>
</feature>
<dbReference type="Proteomes" id="UP001418796">
    <property type="component" value="Unassembled WGS sequence"/>
</dbReference>
<name>A0ABU9VE16_9BACI</name>
<dbReference type="RefSeq" id="WP_343129043.1">
    <property type="nucleotide sequence ID" value="NZ_JBCITK010000001.1"/>
</dbReference>
<proteinExistence type="predicted"/>
<comment type="caution">
    <text evidence="4">The sequence shown here is derived from an EMBL/GenBank/DDBJ whole genome shotgun (WGS) entry which is preliminary data.</text>
</comment>
<evidence type="ECO:0000256" key="1">
    <source>
        <dbReference type="SAM" id="MobiDB-lite"/>
    </source>
</evidence>
<dbReference type="SUPFAM" id="SSF53300">
    <property type="entry name" value="vWA-like"/>
    <property type="match status" value="1"/>
</dbReference>
<feature type="domain" description="VWFA" evidence="3">
    <location>
        <begin position="161"/>
        <end position="345"/>
    </location>
</feature>
<feature type="signal peptide" evidence="2">
    <location>
        <begin position="1"/>
        <end position="17"/>
    </location>
</feature>
<evidence type="ECO:0000313" key="5">
    <source>
        <dbReference type="Proteomes" id="UP001418796"/>
    </source>
</evidence>
<reference evidence="4 5" key="1">
    <citation type="submission" date="2024-03" db="EMBL/GenBank/DDBJ databases">
        <title>Bacilli Hybrid Assemblies.</title>
        <authorList>
            <person name="Kovac J."/>
        </authorList>
    </citation>
    <scope>NUCLEOTIDE SEQUENCE [LARGE SCALE GENOMIC DNA]</scope>
    <source>
        <strain evidence="4 5">FSL R7-0666</strain>
    </source>
</reference>
<feature type="chain" id="PRO_5046356356" evidence="2">
    <location>
        <begin position="18"/>
        <end position="457"/>
    </location>
</feature>
<gene>
    <name evidence="4" type="ORF">MKY91_01670</name>
</gene>
<dbReference type="SMART" id="SM00327">
    <property type="entry name" value="VWA"/>
    <property type="match status" value="1"/>
</dbReference>
<keyword evidence="2" id="KW-0732">Signal</keyword>
<dbReference type="Pfam" id="PF00092">
    <property type="entry name" value="VWA"/>
    <property type="match status" value="1"/>
</dbReference>
<feature type="region of interest" description="Disordered" evidence="1">
    <location>
        <begin position="21"/>
        <end position="76"/>
    </location>
</feature>
<keyword evidence="5" id="KW-1185">Reference proteome</keyword>
<feature type="region of interest" description="Disordered" evidence="1">
    <location>
        <begin position="433"/>
        <end position="457"/>
    </location>
</feature>